<organism evidence="1 2">
    <name type="scientific">Pistacia integerrima</name>
    <dbReference type="NCBI Taxonomy" id="434235"/>
    <lineage>
        <taxon>Eukaryota</taxon>
        <taxon>Viridiplantae</taxon>
        <taxon>Streptophyta</taxon>
        <taxon>Embryophyta</taxon>
        <taxon>Tracheophyta</taxon>
        <taxon>Spermatophyta</taxon>
        <taxon>Magnoliopsida</taxon>
        <taxon>eudicotyledons</taxon>
        <taxon>Gunneridae</taxon>
        <taxon>Pentapetalae</taxon>
        <taxon>rosids</taxon>
        <taxon>malvids</taxon>
        <taxon>Sapindales</taxon>
        <taxon>Anacardiaceae</taxon>
        <taxon>Pistacia</taxon>
    </lineage>
</organism>
<evidence type="ECO:0000313" key="2">
    <source>
        <dbReference type="Proteomes" id="UP001163603"/>
    </source>
</evidence>
<gene>
    <name evidence="1" type="ORF">Pint_16970</name>
</gene>
<evidence type="ECO:0000313" key="1">
    <source>
        <dbReference type="EMBL" id="KAJ0048499.1"/>
    </source>
</evidence>
<reference evidence="2" key="1">
    <citation type="journal article" date="2023" name="G3 (Bethesda)">
        <title>Genome assembly and association tests identify interacting loci associated with vigor, precocity, and sex in interspecific pistachio rootstocks.</title>
        <authorList>
            <person name="Palmer W."/>
            <person name="Jacygrad E."/>
            <person name="Sagayaradj S."/>
            <person name="Cavanaugh K."/>
            <person name="Han R."/>
            <person name="Bertier L."/>
            <person name="Beede B."/>
            <person name="Kafkas S."/>
            <person name="Golino D."/>
            <person name="Preece J."/>
            <person name="Michelmore R."/>
        </authorList>
    </citation>
    <scope>NUCLEOTIDE SEQUENCE [LARGE SCALE GENOMIC DNA]</scope>
</reference>
<accession>A0ACC0ZD50</accession>
<sequence length="114" mass="12810">MAESILCDIATEVLKKIGSLVVRQVSLLWNVESDLKSLEGTLSTIQAVLLDAEEKQAQDHQLLDWLGKLKDVLLDAEDVLEEFELQASEREVVRQKRSTLTKVRQCFSSSNPVV</sequence>
<dbReference type="EMBL" id="CM047737">
    <property type="protein sequence ID" value="KAJ0048499.1"/>
    <property type="molecule type" value="Genomic_DNA"/>
</dbReference>
<protein>
    <submittedName>
        <fullName evidence="1">Uncharacterized protein</fullName>
    </submittedName>
</protein>
<name>A0ACC0ZD50_9ROSI</name>
<proteinExistence type="predicted"/>
<keyword evidence="2" id="KW-1185">Reference proteome</keyword>
<comment type="caution">
    <text evidence="1">The sequence shown here is derived from an EMBL/GenBank/DDBJ whole genome shotgun (WGS) entry which is preliminary data.</text>
</comment>
<dbReference type="Proteomes" id="UP001163603">
    <property type="component" value="Chromosome 2"/>
</dbReference>